<evidence type="ECO:0000313" key="2">
    <source>
        <dbReference type="Proteomes" id="UP001145742"/>
    </source>
</evidence>
<keyword evidence="2" id="KW-1185">Reference proteome</keyword>
<dbReference type="Proteomes" id="UP001145742">
    <property type="component" value="Unassembled WGS sequence"/>
</dbReference>
<evidence type="ECO:0000313" key="1">
    <source>
        <dbReference type="EMBL" id="KAJ7410129.1"/>
    </source>
</evidence>
<proteinExistence type="predicted"/>
<protein>
    <submittedName>
        <fullName evidence="1">Uncharacterized protein</fullName>
    </submittedName>
</protein>
<dbReference type="EMBL" id="WHWB01034428">
    <property type="protein sequence ID" value="KAJ7410129.1"/>
    <property type="molecule type" value="Genomic_DNA"/>
</dbReference>
<organism evidence="1 2">
    <name type="scientific">Willisornis vidua</name>
    <name type="common">Xingu scale-backed antbird</name>
    <dbReference type="NCBI Taxonomy" id="1566151"/>
    <lineage>
        <taxon>Eukaryota</taxon>
        <taxon>Metazoa</taxon>
        <taxon>Chordata</taxon>
        <taxon>Craniata</taxon>
        <taxon>Vertebrata</taxon>
        <taxon>Euteleostomi</taxon>
        <taxon>Archelosauria</taxon>
        <taxon>Archosauria</taxon>
        <taxon>Dinosauria</taxon>
        <taxon>Saurischia</taxon>
        <taxon>Theropoda</taxon>
        <taxon>Coelurosauria</taxon>
        <taxon>Aves</taxon>
        <taxon>Neognathae</taxon>
        <taxon>Neoaves</taxon>
        <taxon>Telluraves</taxon>
        <taxon>Australaves</taxon>
        <taxon>Passeriformes</taxon>
        <taxon>Thamnophilidae</taxon>
        <taxon>Willisornis</taxon>
    </lineage>
</organism>
<comment type="caution">
    <text evidence="1">The sequence shown here is derived from an EMBL/GenBank/DDBJ whole genome shotgun (WGS) entry which is preliminary data.</text>
</comment>
<gene>
    <name evidence="1" type="ORF">WISP_110972</name>
</gene>
<accession>A0ABQ9D0M8</accession>
<sequence length="112" mass="12326">MASQHSVLHNSAILVTQNIPDDKSLENVTPIYTNGQKENPGSVSLTSVLGKVMEQSILSAIAWQTLSTIKNLSLFTLYLGGDMFSNQTIFYVRNIKTSHNLNGVIPRVFMAD</sequence>
<reference evidence="1" key="1">
    <citation type="submission" date="2019-10" db="EMBL/GenBank/DDBJ databases">
        <authorList>
            <person name="Soares A.E.R."/>
            <person name="Aleixo A."/>
            <person name="Schneider P."/>
            <person name="Miyaki C.Y."/>
            <person name="Schneider M.P."/>
            <person name="Mello C."/>
            <person name="Vasconcelos A.T.R."/>
        </authorList>
    </citation>
    <scope>NUCLEOTIDE SEQUENCE</scope>
    <source>
        <tissue evidence="1">Muscle</tissue>
    </source>
</reference>
<name>A0ABQ9D0M8_9PASS</name>